<evidence type="ECO:0000256" key="6">
    <source>
        <dbReference type="ARBA" id="ARBA00022679"/>
    </source>
</evidence>
<keyword evidence="10" id="KW-0067">ATP-binding</keyword>
<dbReference type="PhylomeDB" id="A0A0G4FVA6"/>
<dbReference type="NCBIfam" id="TIGR00191">
    <property type="entry name" value="thrB"/>
    <property type="match status" value="1"/>
</dbReference>
<dbReference type="PANTHER" id="PTHR20861:SF1">
    <property type="entry name" value="HOMOSERINE KINASE"/>
    <property type="match status" value="1"/>
</dbReference>
<comment type="pathway">
    <text evidence="1">Amino-acid biosynthesis; L-threonine biosynthesis; L-threonine from L-aspartate: step 4/5.</text>
</comment>
<protein>
    <recommendedName>
        <fullName evidence="4">Homoserine kinase</fullName>
        <ecNumber evidence="3">2.7.1.39</ecNumber>
    </recommendedName>
</protein>
<feature type="domain" description="GHMP kinase N-terminal" evidence="12">
    <location>
        <begin position="63"/>
        <end position="145"/>
    </location>
</feature>
<dbReference type="PIRSF" id="PIRSF000676">
    <property type="entry name" value="Homoser_kin"/>
    <property type="match status" value="1"/>
</dbReference>
<dbReference type="InterPro" id="IPR013750">
    <property type="entry name" value="GHMP_kinase_C_dom"/>
</dbReference>
<evidence type="ECO:0000256" key="3">
    <source>
        <dbReference type="ARBA" id="ARBA00012078"/>
    </source>
</evidence>
<sequence>MQRSKVTVRVPATTANMGSGFDCIGLALDIWNDLTVEKADKFEVVTVGEGADRLPANATNLVVVGASKAFARAGIEMPALKFTCVNRIPFARGLGSSSAAVVSGIIAGIVLTGQEMPVEGKEELLNFASEVEGHPDNVGPCIYGGLQVGIHTGDRWYSSRIRLVDGIQAIVFLPDTILETSTSRAAVPDEVPRKDAVFNIGRAAILANAFATGNLKELRYAMQDRLHQTYRGACVPHLNPLIEAATEAGAHAAALSGAGPAVVAITSGAKGDLFSQLNGERFDNVVAEAMLRAAEGVGVKGRIFITVPSTKGAHVVQAAPPFSGNQIKHYGGVATDPLHVGGV</sequence>
<dbReference type="InterPro" id="IPR036554">
    <property type="entry name" value="GHMP_kinase_C_sf"/>
</dbReference>
<name>A0A0G4FVA6_9ALVE</name>
<dbReference type="UniPathway" id="UPA00050">
    <property type="reaction ID" value="UER00064"/>
</dbReference>
<dbReference type="InterPro" id="IPR006203">
    <property type="entry name" value="GHMP_knse_ATP-bd_CS"/>
</dbReference>
<dbReference type="PANTHER" id="PTHR20861">
    <property type="entry name" value="HOMOSERINE/4-DIPHOSPHOCYTIDYL-2-C-METHYL-D-ERYTHRITOL KINASE"/>
    <property type="match status" value="1"/>
</dbReference>
<evidence type="ECO:0000256" key="8">
    <source>
        <dbReference type="ARBA" id="ARBA00022741"/>
    </source>
</evidence>
<evidence type="ECO:0000256" key="11">
    <source>
        <dbReference type="ARBA" id="ARBA00049913"/>
    </source>
</evidence>
<evidence type="ECO:0000259" key="12">
    <source>
        <dbReference type="Pfam" id="PF00288"/>
    </source>
</evidence>
<accession>A0A0G4FVA6</accession>
<dbReference type="HAMAP" id="MF_00384">
    <property type="entry name" value="Homoser_kinase"/>
    <property type="match status" value="1"/>
</dbReference>
<dbReference type="InterPro" id="IPR014721">
    <property type="entry name" value="Ribsml_uS5_D2-typ_fold_subgr"/>
</dbReference>
<evidence type="ECO:0000256" key="5">
    <source>
        <dbReference type="ARBA" id="ARBA00022605"/>
    </source>
</evidence>
<evidence type="ECO:0000313" key="14">
    <source>
        <dbReference type="EMBL" id="CEM19012.1"/>
    </source>
</evidence>
<dbReference type="InterPro" id="IPR000870">
    <property type="entry name" value="Homoserine_kinase"/>
</dbReference>
<evidence type="ECO:0000259" key="13">
    <source>
        <dbReference type="Pfam" id="PF08544"/>
    </source>
</evidence>
<keyword evidence="6" id="KW-0808">Transferase</keyword>
<dbReference type="Pfam" id="PF08544">
    <property type="entry name" value="GHMP_kinases_C"/>
    <property type="match status" value="1"/>
</dbReference>
<evidence type="ECO:0000256" key="1">
    <source>
        <dbReference type="ARBA" id="ARBA00005015"/>
    </source>
</evidence>
<evidence type="ECO:0000256" key="9">
    <source>
        <dbReference type="ARBA" id="ARBA00022777"/>
    </source>
</evidence>
<keyword evidence="8" id="KW-0547">Nucleotide-binding</keyword>
<comment type="catalytic activity">
    <reaction evidence="11">
        <text>L-homoserine + ATP = O-phospho-L-homoserine + ADP + H(+)</text>
        <dbReference type="Rhea" id="RHEA:13985"/>
        <dbReference type="ChEBI" id="CHEBI:15378"/>
        <dbReference type="ChEBI" id="CHEBI:30616"/>
        <dbReference type="ChEBI" id="CHEBI:57476"/>
        <dbReference type="ChEBI" id="CHEBI:57590"/>
        <dbReference type="ChEBI" id="CHEBI:456216"/>
        <dbReference type="EC" id="2.7.1.39"/>
    </reaction>
    <physiologicalReaction direction="left-to-right" evidence="11">
        <dbReference type="Rhea" id="RHEA:13986"/>
    </physiologicalReaction>
</comment>
<feature type="domain" description="GHMP kinase C-terminal" evidence="13">
    <location>
        <begin position="209"/>
        <end position="268"/>
    </location>
</feature>
<reference evidence="14" key="1">
    <citation type="submission" date="2014-11" db="EMBL/GenBank/DDBJ databases">
        <authorList>
            <person name="Otto D Thomas"/>
            <person name="Naeem Raeece"/>
        </authorList>
    </citation>
    <scope>NUCLEOTIDE SEQUENCE</scope>
</reference>
<organism evidence="14">
    <name type="scientific">Chromera velia CCMP2878</name>
    <dbReference type="NCBI Taxonomy" id="1169474"/>
    <lineage>
        <taxon>Eukaryota</taxon>
        <taxon>Sar</taxon>
        <taxon>Alveolata</taxon>
        <taxon>Colpodellida</taxon>
        <taxon>Chromeraceae</taxon>
        <taxon>Chromera</taxon>
    </lineage>
</organism>
<dbReference type="SUPFAM" id="SSF54211">
    <property type="entry name" value="Ribosomal protein S5 domain 2-like"/>
    <property type="match status" value="1"/>
</dbReference>
<dbReference type="GO" id="GO:0005524">
    <property type="term" value="F:ATP binding"/>
    <property type="evidence" value="ECO:0007669"/>
    <property type="project" value="UniProtKB-KW"/>
</dbReference>
<evidence type="ECO:0000256" key="4">
    <source>
        <dbReference type="ARBA" id="ARBA00017858"/>
    </source>
</evidence>
<keyword evidence="5" id="KW-0028">Amino-acid biosynthesis</keyword>
<dbReference type="Gene3D" id="3.30.70.890">
    <property type="entry name" value="GHMP kinase, C-terminal domain"/>
    <property type="match status" value="1"/>
</dbReference>
<dbReference type="EC" id="2.7.1.39" evidence="3"/>
<dbReference type="Pfam" id="PF00288">
    <property type="entry name" value="GHMP_kinases_N"/>
    <property type="match status" value="1"/>
</dbReference>
<dbReference type="EMBL" id="CDMZ01000662">
    <property type="protein sequence ID" value="CEM19012.1"/>
    <property type="molecule type" value="Genomic_DNA"/>
</dbReference>
<evidence type="ECO:0000256" key="10">
    <source>
        <dbReference type="ARBA" id="ARBA00022840"/>
    </source>
</evidence>
<dbReference type="Gene3D" id="3.30.230.10">
    <property type="match status" value="1"/>
</dbReference>
<dbReference type="GO" id="GO:0009088">
    <property type="term" value="P:threonine biosynthetic process"/>
    <property type="evidence" value="ECO:0007669"/>
    <property type="project" value="UniProtKB-UniPathway"/>
</dbReference>
<dbReference type="PRINTS" id="PR00958">
    <property type="entry name" value="HOMSERKINASE"/>
</dbReference>
<keyword evidence="9" id="KW-0418">Kinase</keyword>
<gene>
    <name evidence="14" type="ORF">Cvel_502</name>
</gene>
<evidence type="ECO:0000256" key="2">
    <source>
        <dbReference type="ARBA" id="ARBA00007370"/>
    </source>
</evidence>
<dbReference type="PROSITE" id="PS00627">
    <property type="entry name" value="GHMP_KINASES_ATP"/>
    <property type="match status" value="1"/>
</dbReference>
<keyword evidence="7" id="KW-0791">Threonine biosynthesis</keyword>
<dbReference type="GO" id="GO:0004413">
    <property type="term" value="F:homoserine kinase activity"/>
    <property type="evidence" value="ECO:0007669"/>
    <property type="project" value="UniProtKB-EC"/>
</dbReference>
<dbReference type="SUPFAM" id="SSF55060">
    <property type="entry name" value="GHMP Kinase, C-terminal domain"/>
    <property type="match status" value="1"/>
</dbReference>
<dbReference type="AlphaFoldDB" id="A0A0G4FVA6"/>
<dbReference type="VEuPathDB" id="CryptoDB:Cvel_502"/>
<evidence type="ECO:0000256" key="7">
    <source>
        <dbReference type="ARBA" id="ARBA00022697"/>
    </source>
</evidence>
<dbReference type="InterPro" id="IPR020568">
    <property type="entry name" value="Ribosomal_Su5_D2-typ_SF"/>
</dbReference>
<dbReference type="InterPro" id="IPR006204">
    <property type="entry name" value="GHMP_kinase_N_dom"/>
</dbReference>
<proteinExistence type="inferred from homology"/>
<comment type="similarity">
    <text evidence="2">Belongs to the GHMP kinase family. Homoserine kinase subfamily.</text>
</comment>